<dbReference type="InterPro" id="IPR003736">
    <property type="entry name" value="PAAI_dom"/>
</dbReference>
<evidence type="ECO:0000259" key="3">
    <source>
        <dbReference type="Pfam" id="PF03061"/>
    </source>
</evidence>
<protein>
    <recommendedName>
        <fullName evidence="3">Thioesterase domain-containing protein</fullName>
    </recommendedName>
</protein>
<evidence type="ECO:0000313" key="4">
    <source>
        <dbReference type="EMBL" id="RHZ46524.1"/>
    </source>
</evidence>
<keyword evidence="2" id="KW-0378">Hydrolase</keyword>
<dbReference type="PANTHER" id="PTHR21660:SF1">
    <property type="entry name" value="ACYL-COENZYME A THIOESTERASE 13"/>
    <property type="match status" value="1"/>
</dbReference>
<accession>A0A397G9F0</accession>
<dbReference type="Pfam" id="PF03061">
    <property type="entry name" value="4HBT"/>
    <property type="match status" value="1"/>
</dbReference>
<dbReference type="FunFam" id="3.10.129.10:FF:000033">
    <property type="entry name" value="acyl-coenzyme A thioesterase 13"/>
    <property type="match status" value="1"/>
</dbReference>
<feature type="domain" description="Thioesterase" evidence="3">
    <location>
        <begin position="54"/>
        <end position="128"/>
    </location>
</feature>
<dbReference type="STRING" id="1348612.A0A397G9F0"/>
<dbReference type="InterPro" id="IPR039298">
    <property type="entry name" value="ACOT13"/>
</dbReference>
<comment type="similarity">
    <text evidence="1">Belongs to the thioesterase PaaI family.</text>
</comment>
<dbReference type="OrthoDB" id="46529at2759"/>
<organism evidence="4 5">
    <name type="scientific">Diversispora epigaea</name>
    <dbReference type="NCBI Taxonomy" id="1348612"/>
    <lineage>
        <taxon>Eukaryota</taxon>
        <taxon>Fungi</taxon>
        <taxon>Fungi incertae sedis</taxon>
        <taxon>Mucoromycota</taxon>
        <taxon>Glomeromycotina</taxon>
        <taxon>Glomeromycetes</taxon>
        <taxon>Diversisporales</taxon>
        <taxon>Diversisporaceae</taxon>
        <taxon>Diversispora</taxon>
    </lineage>
</organism>
<evidence type="ECO:0000256" key="2">
    <source>
        <dbReference type="ARBA" id="ARBA00022801"/>
    </source>
</evidence>
<gene>
    <name evidence="4" type="ORF">Glove_615g30</name>
</gene>
<dbReference type="SUPFAM" id="SSF54637">
    <property type="entry name" value="Thioesterase/thiol ester dehydrase-isomerase"/>
    <property type="match status" value="1"/>
</dbReference>
<dbReference type="PANTHER" id="PTHR21660">
    <property type="entry name" value="THIOESTERASE SUPERFAMILY MEMBER-RELATED"/>
    <property type="match status" value="1"/>
</dbReference>
<dbReference type="CDD" id="cd03443">
    <property type="entry name" value="PaaI_thioesterase"/>
    <property type="match status" value="1"/>
</dbReference>
<dbReference type="GO" id="GO:0047617">
    <property type="term" value="F:fatty acyl-CoA hydrolase activity"/>
    <property type="evidence" value="ECO:0007669"/>
    <property type="project" value="InterPro"/>
</dbReference>
<dbReference type="EMBL" id="PQFF01000511">
    <property type="protein sequence ID" value="RHZ46524.1"/>
    <property type="molecule type" value="Genomic_DNA"/>
</dbReference>
<dbReference type="Proteomes" id="UP000266861">
    <property type="component" value="Unassembled WGS sequence"/>
</dbReference>
<comment type="caution">
    <text evidence="4">The sequence shown here is derived from an EMBL/GenBank/DDBJ whole genome shotgun (WGS) entry which is preliminary data.</text>
</comment>
<proteinExistence type="inferred from homology"/>
<sequence>MSSKTIWVRNIFQQFLDSAGFDFMLLKNLSIINATDGKVNAEILVEPQHLNRLKVLHGGMAATLVDIGGSLAIASKGMNSTGLSTDINITYLDAGRAEDIIQMNSECVKVGRTLAFTVTELINKNNGKLIAQGRHTKFIAIAHKDPLNQFKFPDKKD</sequence>
<dbReference type="InterPro" id="IPR029069">
    <property type="entry name" value="HotDog_dom_sf"/>
</dbReference>
<evidence type="ECO:0000256" key="1">
    <source>
        <dbReference type="ARBA" id="ARBA00008324"/>
    </source>
</evidence>
<reference evidence="4 5" key="1">
    <citation type="submission" date="2018-08" db="EMBL/GenBank/DDBJ databases">
        <title>Genome and evolution of the arbuscular mycorrhizal fungus Diversispora epigaea (formerly Glomus versiforme) and its bacterial endosymbionts.</title>
        <authorList>
            <person name="Sun X."/>
            <person name="Fei Z."/>
            <person name="Harrison M."/>
        </authorList>
    </citation>
    <scope>NUCLEOTIDE SEQUENCE [LARGE SCALE GENOMIC DNA]</scope>
    <source>
        <strain evidence="4 5">IT104</strain>
    </source>
</reference>
<evidence type="ECO:0000313" key="5">
    <source>
        <dbReference type="Proteomes" id="UP000266861"/>
    </source>
</evidence>
<dbReference type="NCBIfam" id="TIGR00369">
    <property type="entry name" value="unchar_dom_1"/>
    <property type="match status" value="1"/>
</dbReference>
<keyword evidence="5" id="KW-1185">Reference proteome</keyword>
<dbReference type="Gene3D" id="3.10.129.10">
    <property type="entry name" value="Hotdog Thioesterase"/>
    <property type="match status" value="1"/>
</dbReference>
<name>A0A397G9F0_9GLOM</name>
<dbReference type="AlphaFoldDB" id="A0A397G9F0"/>
<dbReference type="InterPro" id="IPR006683">
    <property type="entry name" value="Thioestr_dom"/>
</dbReference>